<proteinExistence type="predicted"/>
<organism evidence="1 2">
    <name type="scientific">Bauhinia variegata</name>
    <name type="common">Purple orchid tree</name>
    <name type="synonym">Phanera variegata</name>
    <dbReference type="NCBI Taxonomy" id="167791"/>
    <lineage>
        <taxon>Eukaryota</taxon>
        <taxon>Viridiplantae</taxon>
        <taxon>Streptophyta</taxon>
        <taxon>Embryophyta</taxon>
        <taxon>Tracheophyta</taxon>
        <taxon>Spermatophyta</taxon>
        <taxon>Magnoliopsida</taxon>
        <taxon>eudicotyledons</taxon>
        <taxon>Gunneridae</taxon>
        <taxon>Pentapetalae</taxon>
        <taxon>rosids</taxon>
        <taxon>fabids</taxon>
        <taxon>Fabales</taxon>
        <taxon>Fabaceae</taxon>
        <taxon>Cercidoideae</taxon>
        <taxon>Cercideae</taxon>
        <taxon>Bauhiniinae</taxon>
        <taxon>Bauhinia</taxon>
    </lineage>
</organism>
<dbReference type="EMBL" id="CM039432">
    <property type="protein sequence ID" value="KAI4332646.1"/>
    <property type="molecule type" value="Genomic_DNA"/>
</dbReference>
<sequence length="477" mass="52278">MGIKLAIVFMIAFATSAVAGAQPLSGCPSSCGGVEIPYPFGVGTQEGTTNNCFLDLSFNLTCDGTKLWANTSQVSTISLQGQLELYMPISRLCYNESGGVVADEQPSLAPAFTVSNRENKFISVGCNTYGYLNSFKNNSTYSTGCISKCQQIPDKENTGVCSGIGCCQVDIPVGMMNIMVDAYSFGFDARVWAFNNCSYSFVAKNGWFNFTVEDLRNLRYKMTPLVIDWAVGNQTCETAPYSQDYACRSYNTECDDTGSGYGYRCKCKEGFEGNPYQPDGCRDKDECVETKPCSPNGICNNLIGSYECSCPDGYEGDGRNNGIGCSLKGNSGRNTSLMIALKLLTSKRALSFDRPEEERNLSVYFVSSLNEGRLLQILDNHIIRQANVEQLMEVANIAKRCLMVKGEDRPTMKEVAMELEGLRLTERHPWGYGNTQTSSEETLHLLIPDTGDDVGVNGTNTEIDSIKQISILWDGGR</sequence>
<gene>
    <name evidence="1" type="ORF">L6164_017538</name>
</gene>
<evidence type="ECO:0000313" key="1">
    <source>
        <dbReference type="EMBL" id="KAI4332646.1"/>
    </source>
</evidence>
<evidence type="ECO:0000313" key="2">
    <source>
        <dbReference type="Proteomes" id="UP000828941"/>
    </source>
</evidence>
<accession>A0ACB9N8T9</accession>
<dbReference type="Proteomes" id="UP000828941">
    <property type="component" value="Chromosome 7"/>
</dbReference>
<protein>
    <submittedName>
        <fullName evidence="1">Uncharacterized protein</fullName>
    </submittedName>
</protein>
<reference evidence="1 2" key="1">
    <citation type="journal article" date="2022" name="DNA Res.">
        <title>Chromosomal-level genome assembly of the orchid tree Bauhinia variegata (Leguminosae; Cercidoideae) supports the allotetraploid origin hypothesis of Bauhinia.</title>
        <authorList>
            <person name="Zhong Y."/>
            <person name="Chen Y."/>
            <person name="Zheng D."/>
            <person name="Pang J."/>
            <person name="Liu Y."/>
            <person name="Luo S."/>
            <person name="Meng S."/>
            <person name="Qian L."/>
            <person name="Wei D."/>
            <person name="Dai S."/>
            <person name="Zhou R."/>
        </authorList>
    </citation>
    <scope>NUCLEOTIDE SEQUENCE [LARGE SCALE GENOMIC DNA]</scope>
    <source>
        <strain evidence="1">BV-YZ2020</strain>
    </source>
</reference>
<name>A0ACB9N8T9_BAUVA</name>
<comment type="caution">
    <text evidence="1">The sequence shown here is derived from an EMBL/GenBank/DDBJ whole genome shotgun (WGS) entry which is preliminary data.</text>
</comment>
<keyword evidence="2" id="KW-1185">Reference proteome</keyword>